<protein>
    <submittedName>
        <fullName evidence="4">Alpha/beta-hydrolase</fullName>
    </submittedName>
</protein>
<dbReference type="SUPFAM" id="SSF53474">
    <property type="entry name" value="alpha/beta-Hydrolases"/>
    <property type="match status" value="1"/>
</dbReference>
<dbReference type="AlphaFoldDB" id="A0A2I2G458"/>
<dbReference type="PANTHER" id="PTHR43056">
    <property type="entry name" value="PEPTIDASE S9 PROLYL OLIGOPEPTIDASE"/>
    <property type="match status" value="1"/>
</dbReference>
<evidence type="ECO:0000256" key="2">
    <source>
        <dbReference type="SAM" id="MobiDB-lite"/>
    </source>
</evidence>
<dbReference type="SMART" id="SM00939">
    <property type="entry name" value="PepX_C"/>
    <property type="match status" value="1"/>
</dbReference>
<evidence type="ECO:0000313" key="4">
    <source>
        <dbReference type="EMBL" id="PLB47649.1"/>
    </source>
</evidence>
<dbReference type="RefSeq" id="XP_024702951.1">
    <property type="nucleotide sequence ID" value="XM_024844374.1"/>
</dbReference>
<name>A0A2I2G458_9EURO</name>
<dbReference type="EMBL" id="MSFO01000005">
    <property type="protein sequence ID" value="PLB47649.1"/>
    <property type="molecule type" value="Genomic_DNA"/>
</dbReference>
<accession>A0A2I2G458</accession>
<keyword evidence="5" id="KW-1185">Reference proteome</keyword>
<dbReference type="Gene3D" id="3.40.50.1820">
    <property type="entry name" value="alpha/beta hydrolase"/>
    <property type="match status" value="1"/>
</dbReference>
<sequence>MTLSIAGFEVSLAPTMRPEDSAASQSAPFRPSKTELPQGFQRTAKSASFPVTTIFEQDVAIPMRDGVKLYCDIFRPKGKSNIPAILIWSPYGKGGNGPHGLHMIEGRFGVPEERLSGFEKFEGLDPADWVGHDYAVLNVDLRGCWNSEGTIPWLGSQDGRDGYDAIEYVAQTEWCSGKVALAGNSWLAMSQWFIAAEQPPSLAAFAPWEGANDFYRDTLCRGGTPYPYQRFWKVLESSMVGRGQVEAITEMLNRFPLYNDYWEDKRARLHRVKAPCYVLASYSTSLHTSGSIGGFNALGCETKWLRVHPKQEWSDLYSEESTQDLRRFFDYFTKNLQNGWQKTPRVRVSLLPYNEPPIENKPFSAYPVPQTVYQKLYLTEGGELSPQPPSSASTLSYAADFVPTQPDHNPEELQFHYQFQKPTWLLGYSKVVLHVSASLPQDLDVFVQLRKMDRSGVILQHMNVSVEQLSPPKTSPEEVSNSCFLKYLGPTGALRATHAGTKISSADPNAWPEYRHDKKEAVLAADEVRRLDVPIWPAGMVFQPGESLVLKVAGHYMSMMEFELLNDHLGLPNKGRHTLHLGQDDCSHLVVPLVEPF</sequence>
<dbReference type="OrthoDB" id="2578740at2759"/>
<dbReference type="GO" id="GO:0008239">
    <property type="term" value="F:dipeptidyl-peptidase activity"/>
    <property type="evidence" value="ECO:0007669"/>
    <property type="project" value="InterPro"/>
</dbReference>
<dbReference type="GeneID" id="36552074"/>
<comment type="caution">
    <text evidence="4">The sequence shown here is derived from an EMBL/GenBank/DDBJ whole genome shotgun (WGS) entry which is preliminary data.</text>
</comment>
<dbReference type="NCBIfam" id="TIGR00976">
    <property type="entry name" value="CocE_NonD"/>
    <property type="match status" value="1"/>
</dbReference>
<feature type="region of interest" description="Disordered" evidence="2">
    <location>
        <begin position="16"/>
        <end position="41"/>
    </location>
</feature>
<dbReference type="STRING" id="1392250.A0A2I2G458"/>
<keyword evidence="1 4" id="KW-0378">Hydrolase</keyword>
<dbReference type="VEuPathDB" id="FungiDB:P170DRAFT_359752"/>
<dbReference type="InterPro" id="IPR000383">
    <property type="entry name" value="Xaa-Pro-like_dom"/>
</dbReference>
<dbReference type="SUPFAM" id="SSF49785">
    <property type="entry name" value="Galactose-binding domain-like"/>
    <property type="match status" value="1"/>
</dbReference>
<dbReference type="Pfam" id="PF08530">
    <property type="entry name" value="PepX_C"/>
    <property type="match status" value="1"/>
</dbReference>
<dbReference type="InterPro" id="IPR029058">
    <property type="entry name" value="AB_hydrolase_fold"/>
</dbReference>
<evidence type="ECO:0000256" key="1">
    <source>
        <dbReference type="ARBA" id="ARBA00022801"/>
    </source>
</evidence>
<dbReference type="Proteomes" id="UP000234275">
    <property type="component" value="Unassembled WGS sequence"/>
</dbReference>
<feature type="domain" description="Xaa-Pro dipeptidyl-peptidase C-terminal" evidence="3">
    <location>
        <begin position="326"/>
        <end position="590"/>
    </location>
</feature>
<dbReference type="Pfam" id="PF02129">
    <property type="entry name" value="Peptidase_S15"/>
    <property type="match status" value="1"/>
</dbReference>
<evidence type="ECO:0000313" key="5">
    <source>
        <dbReference type="Proteomes" id="UP000234275"/>
    </source>
</evidence>
<dbReference type="Gene3D" id="2.60.120.260">
    <property type="entry name" value="Galactose-binding domain-like"/>
    <property type="match status" value="1"/>
</dbReference>
<dbReference type="Gene3D" id="1.10.3020.20">
    <property type="match status" value="1"/>
</dbReference>
<dbReference type="InterPro" id="IPR008979">
    <property type="entry name" value="Galactose-bd-like_sf"/>
</dbReference>
<evidence type="ECO:0000259" key="3">
    <source>
        <dbReference type="SMART" id="SM00939"/>
    </source>
</evidence>
<reference evidence="4 5" key="1">
    <citation type="submission" date="2016-12" db="EMBL/GenBank/DDBJ databases">
        <title>The genomes of Aspergillus section Nigri reveals drivers in fungal speciation.</title>
        <authorList>
            <consortium name="DOE Joint Genome Institute"/>
            <person name="Vesth T.C."/>
            <person name="Nybo J."/>
            <person name="Theobald S."/>
            <person name="Brandl J."/>
            <person name="Frisvad J.C."/>
            <person name="Nielsen K.F."/>
            <person name="Lyhne E.K."/>
            <person name="Kogle M.E."/>
            <person name="Kuo A."/>
            <person name="Riley R."/>
            <person name="Clum A."/>
            <person name="Nolan M."/>
            <person name="Lipzen A."/>
            <person name="Salamov A."/>
            <person name="Henrissat B."/>
            <person name="Wiebenga A."/>
            <person name="De Vries R.P."/>
            <person name="Grigoriev I.V."/>
            <person name="Mortensen U.H."/>
            <person name="Andersen M.R."/>
            <person name="Baker S.E."/>
        </authorList>
    </citation>
    <scope>NUCLEOTIDE SEQUENCE [LARGE SCALE GENOMIC DNA]</scope>
    <source>
        <strain evidence="4 5">IBT 23096</strain>
    </source>
</reference>
<dbReference type="InterPro" id="IPR013736">
    <property type="entry name" value="Xaa-Pro_dipept_C"/>
</dbReference>
<dbReference type="InterPro" id="IPR005674">
    <property type="entry name" value="CocE/Ser_esterase"/>
</dbReference>
<dbReference type="PANTHER" id="PTHR43056:SF10">
    <property type="entry name" value="COCE_NOND FAMILY, PUTATIVE (AFU_ORTHOLOGUE AFUA_7G00600)-RELATED"/>
    <property type="match status" value="1"/>
</dbReference>
<dbReference type="InterPro" id="IPR050585">
    <property type="entry name" value="Xaa-Pro_dipeptidyl-ppase/CocE"/>
</dbReference>
<organism evidence="4 5">
    <name type="scientific">Aspergillus steynii IBT 23096</name>
    <dbReference type="NCBI Taxonomy" id="1392250"/>
    <lineage>
        <taxon>Eukaryota</taxon>
        <taxon>Fungi</taxon>
        <taxon>Dikarya</taxon>
        <taxon>Ascomycota</taxon>
        <taxon>Pezizomycotina</taxon>
        <taxon>Eurotiomycetes</taxon>
        <taxon>Eurotiomycetidae</taxon>
        <taxon>Eurotiales</taxon>
        <taxon>Aspergillaceae</taxon>
        <taxon>Aspergillus</taxon>
        <taxon>Aspergillus subgen. Circumdati</taxon>
    </lineage>
</organism>
<proteinExistence type="predicted"/>
<gene>
    <name evidence="4" type="ORF">P170DRAFT_359752</name>
</gene>